<name>I9U3D0_HELPX</name>
<dbReference type="PATRIC" id="fig|992056.3.peg.353"/>
<gene>
    <name evidence="1" type="ORF">HPHPA26_0358</name>
</gene>
<sequence>MKRFRHKLYNANNQLFFIQSWGLFSDTGIDKGRSLKVYSYFAFIMRYQLTSFNII</sequence>
<dbReference type="AlphaFoldDB" id="I9U3D0"/>
<comment type="caution">
    <text evidence="1">The sequence shown here is derived from an EMBL/GenBank/DDBJ whole genome shotgun (WGS) entry which is preliminary data.</text>
</comment>
<organism evidence="1 2">
    <name type="scientific">Helicobacter pylori Hp A-26</name>
    <dbReference type="NCBI Taxonomy" id="992056"/>
    <lineage>
        <taxon>Bacteria</taxon>
        <taxon>Pseudomonadati</taxon>
        <taxon>Campylobacterota</taxon>
        <taxon>Epsilonproteobacteria</taxon>
        <taxon>Campylobacterales</taxon>
        <taxon>Helicobacteraceae</taxon>
        <taxon>Helicobacter</taxon>
    </lineage>
</organism>
<protein>
    <submittedName>
        <fullName evidence="1">Uncharacterized protein</fullName>
    </submittedName>
</protein>
<evidence type="ECO:0000313" key="2">
    <source>
        <dbReference type="Proteomes" id="UP000005323"/>
    </source>
</evidence>
<accession>I9U3D0</accession>
<evidence type="ECO:0000313" key="1">
    <source>
        <dbReference type="EMBL" id="EJB76471.1"/>
    </source>
</evidence>
<dbReference type="EMBL" id="AKOV01000001">
    <property type="protein sequence ID" value="EJB76471.1"/>
    <property type="molecule type" value="Genomic_DNA"/>
</dbReference>
<proteinExistence type="predicted"/>
<dbReference type="Proteomes" id="UP000005323">
    <property type="component" value="Unassembled WGS sequence"/>
</dbReference>
<reference evidence="1 2" key="1">
    <citation type="journal article" date="2013" name="Pathog. Dis.">
        <title>Genome sequences of 65 Helicobacter pylori strains isolated from asymptomatic individuals and patients with gastric cancer, peptic ulcer disease, or gastritis.</title>
        <authorList>
            <person name="Blanchard T.G."/>
            <person name="Czinn S.J."/>
            <person name="Correa P."/>
            <person name="Nakazawa T."/>
            <person name="Keelan M."/>
            <person name="Morningstar L."/>
            <person name="Santana-Cruz I."/>
            <person name="Maroo A."/>
            <person name="McCracken C."/>
            <person name="Shefchek K."/>
            <person name="Daugherty S."/>
            <person name="Song Y."/>
            <person name="Fraser C.M."/>
            <person name="Fricke W.F."/>
        </authorList>
    </citation>
    <scope>NUCLEOTIDE SEQUENCE [LARGE SCALE GENOMIC DNA]</scope>
    <source>
        <strain evidence="1 2">Hp A-26</strain>
    </source>
</reference>